<dbReference type="Pfam" id="PF01292">
    <property type="entry name" value="Ni_hydr_CYTB"/>
    <property type="match status" value="1"/>
</dbReference>
<keyword evidence="6 13" id="KW-0812">Transmembrane</keyword>
<evidence type="ECO:0000256" key="2">
    <source>
        <dbReference type="ARBA" id="ARBA00004651"/>
    </source>
</evidence>
<dbReference type="InterPro" id="IPR011577">
    <property type="entry name" value="Cyt_b561_bac/Ni-Hgenase"/>
</dbReference>
<dbReference type="KEGG" id="pyt:PKF023_06490"/>
<keyword evidence="4" id="KW-1003">Cell membrane</keyword>
<dbReference type="RefSeq" id="WP_281743253.1">
    <property type="nucleotide sequence ID" value="NZ_AP026973.1"/>
</dbReference>
<evidence type="ECO:0000256" key="4">
    <source>
        <dbReference type="ARBA" id="ARBA00022475"/>
    </source>
</evidence>
<evidence type="ECO:0000256" key="6">
    <source>
        <dbReference type="ARBA" id="ARBA00022692"/>
    </source>
</evidence>
<evidence type="ECO:0000256" key="10">
    <source>
        <dbReference type="ARBA" id="ARBA00023004"/>
    </source>
</evidence>
<evidence type="ECO:0000256" key="9">
    <source>
        <dbReference type="ARBA" id="ARBA00022989"/>
    </source>
</evidence>
<reference evidence="15" key="1">
    <citation type="submission" date="2022-11" db="EMBL/GenBank/DDBJ databases">
        <title>Complete Genome Sequences of three Polynucleobacter sp. Subcluster PnecC Strains KF022, KF023, and KF032 Isolated from a Shallow Eutrophic Lake in Japan.</title>
        <authorList>
            <person name="Ogata Y."/>
            <person name="Watanabe K."/>
            <person name="Takemine S."/>
            <person name="Shindo C."/>
            <person name="Kurokawa R."/>
            <person name="Suda W."/>
        </authorList>
    </citation>
    <scope>NUCLEOTIDE SEQUENCE</scope>
    <source>
        <strain evidence="15">KF023</strain>
    </source>
</reference>
<feature type="transmembrane region" description="Helical" evidence="13">
    <location>
        <begin position="100"/>
        <end position="119"/>
    </location>
</feature>
<feature type="transmembrane region" description="Helical" evidence="13">
    <location>
        <begin position="60"/>
        <end position="79"/>
    </location>
</feature>
<comment type="subcellular location">
    <subcellularLocation>
        <location evidence="2">Cell membrane</location>
        <topology evidence="2">Multi-pass membrane protein</topology>
    </subcellularLocation>
</comment>
<keyword evidence="11 13" id="KW-0472">Membrane</keyword>
<dbReference type="InterPro" id="IPR016174">
    <property type="entry name" value="Di-haem_cyt_TM"/>
</dbReference>
<keyword evidence="10" id="KW-0408">Iron</keyword>
<evidence type="ECO:0000259" key="14">
    <source>
        <dbReference type="Pfam" id="PF01292"/>
    </source>
</evidence>
<evidence type="ECO:0000256" key="3">
    <source>
        <dbReference type="ARBA" id="ARBA00022448"/>
    </source>
</evidence>
<dbReference type="GO" id="GO:0046872">
    <property type="term" value="F:metal ion binding"/>
    <property type="evidence" value="ECO:0007669"/>
    <property type="project" value="UniProtKB-KW"/>
</dbReference>
<gene>
    <name evidence="15" type="ORF">PKF023_06490</name>
</gene>
<evidence type="ECO:0000256" key="8">
    <source>
        <dbReference type="ARBA" id="ARBA00022982"/>
    </source>
</evidence>
<feature type="transmembrane region" description="Helical" evidence="13">
    <location>
        <begin position="156"/>
        <end position="174"/>
    </location>
</feature>
<dbReference type="SUPFAM" id="SSF81342">
    <property type="entry name" value="Transmembrane di-heme cytochromes"/>
    <property type="match status" value="1"/>
</dbReference>
<dbReference type="PANTHER" id="PTHR30529">
    <property type="entry name" value="CYTOCHROME B561"/>
    <property type="match status" value="1"/>
</dbReference>
<keyword evidence="7" id="KW-0479">Metal-binding</keyword>
<accession>A0A9C7FHV1</accession>
<evidence type="ECO:0000256" key="13">
    <source>
        <dbReference type="SAM" id="Phobius"/>
    </source>
</evidence>
<protein>
    <submittedName>
        <fullName evidence="15">Cytochrome b561</fullName>
    </submittedName>
</protein>
<evidence type="ECO:0000256" key="5">
    <source>
        <dbReference type="ARBA" id="ARBA00022617"/>
    </source>
</evidence>
<dbReference type="PANTHER" id="PTHR30529:SF3">
    <property type="entry name" value="CYTOCHROME B561 HOMOLOG 1"/>
    <property type="match status" value="1"/>
</dbReference>
<evidence type="ECO:0000313" key="15">
    <source>
        <dbReference type="EMBL" id="BDT76846.1"/>
    </source>
</evidence>
<dbReference type="GO" id="GO:0020037">
    <property type="term" value="F:heme binding"/>
    <property type="evidence" value="ECO:0007669"/>
    <property type="project" value="TreeGrafter"/>
</dbReference>
<dbReference type="GO" id="GO:0009055">
    <property type="term" value="F:electron transfer activity"/>
    <property type="evidence" value="ECO:0007669"/>
    <property type="project" value="InterPro"/>
</dbReference>
<comment type="cofactor">
    <cofactor evidence="1">
        <name>heme b</name>
        <dbReference type="ChEBI" id="CHEBI:60344"/>
    </cofactor>
</comment>
<keyword evidence="9 13" id="KW-1133">Transmembrane helix</keyword>
<comment type="similarity">
    <text evidence="12">Belongs to the cytochrome b561 family.</text>
</comment>
<evidence type="ECO:0000256" key="7">
    <source>
        <dbReference type="ARBA" id="ARBA00022723"/>
    </source>
</evidence>
<evidence type="ECO:0000256" key="12">
    <source>
        <dbReference type="ARBA" id="ARBA00037975"/>
    </source>
</evidence>
<dbReference type="AlphaFoldDB" id="A0A9C7FHV1"/>
<dbReference type="GO" id="GO:0005886">
    <property type="term" value="C:plasma membrane"/>
    <property type="evidence" value="ECO:0007669"/>
    <property type="project" value="UniProtKB-SubCell"/>
</dbReference>
<organism evidence="15">
    <name type="scientific">Polynucleobacter yangtzensis</name>
    <dbReference type="NCBI Taxonomy" id="1743159"/>
    <lineage>
        <taxon>Bacteria</taxon>
        <taxon>Pseudomonadati</taxon>
        <taxon>Pseudomonadota</taxon>
        <taxon>Betaproteobacteria</taxon>
        <taxon>Burkholderiales</taxon>
        <taxon>Burkholderiaceae</taxon>
        <taxon>Polynucleobacter</taxon>
    </lineage>
</organism>
<evidence type="ECO:0000256" key="1">
    <source>
        <dbReference type="ARBA" id="ARBA00001970"/>
    </source>
</evidence>
<dbReference type="InterPro" id="IPR052168">
    <property type="entry name" value="Cytochrome_b561_oxidase"/>
</dbReference>
<sequence length="188" mass="21495">MMNQPNNGNPMTRTKYHPASIFFHWFVFILVVAAFIVIELKGQFPKGSEYRDLCKSVHGVIGQLIFLAMAARLMIRLIYGVPQPTNPKPVIISLAKAMHWLLYALLLISPIFGILYFQYGGKEIHFFGLVWPQFVTPNPEMKKVVEGIHEFLGNSLYILIGIHAIAGLWQHYVIKDDTLRRMLNKVNA</sequence>
<proteinExistence type="inferred from homology"/>
<keyword evidence="3" id="KW-0813">Transport</keyword>
<dbReference type="GO" id="GO:0022904">
    <property type="term" value="P:respiratory electron transport chain"/>
    <property type="evidence" value="ECO:0007669"/>
    <property type="project" value="InterPro"/>
</dbReference>
<feature type="transmembrane region" description="Helical" evidence="13">
    <location>
        <begin position="21"/>
        <end position="40"/>
    </location>
</feature>
<dbReference type="Proteomes" id="UP001211097">
    <property type="component" value="Chromosome"/>
</dbReference>
<keyword evidence="5" id="KW-0349">Heme</keyword>
<dbReference type="EMBL" id="AP026973">
    <property type="protein sequence ID" value="BDT76846.1"/>
    <property type="molecule type" value="Genomic_DNA"/>
</dbReference>
<feature type="domain" description="Cytochrome b561 bacterial/Ni-hydrogenase" evidence="14">
    <location>
        <begin position="16"/>
        <end position="184"/>
    </location>
</feature>
<keyword evidence="8" id="KW-0249">Electron transport</keyword>
<name>A0A9C7FHV1_9BURK</name>
<evidence type="ECO:0000256" key="11">
    <source>
        <dbReference type="ARBA" id="ARBA00023136"/>
    </source>
</evidence>